<dbReference type="EMBL" id="CAKOGL010000011">
    <property type="protein sequence ID" value="CAH2092129.1"/>
    <property type="molecule type" value="Genomic_DNA"/>
</dbReference>
<keyword evidence="2" id="KW-1185">Reference proteome</keyword>
<reference evidence="1" key="1">
    <citation type="submission" date="2022-03" db="EMBL/GenBank/DDBJ databases">
        <authorList>
            <person name="Tunstrom K."/>
        </authorList>
    </citation>
    <scope>NUCLEOTIDE SEQUENCE</scope>
</reference>
<name>A0AAU9TZI8_EUPED</name>
<dbReference type="Proteomes" id="UP001153954">
    <property type="component" value="Unassembled WGS sequence"/>
</dbReference>
<evidence type="ECO:0000313" key="1">
    <source>
        <dbReference type="EMBL" id="CAH2092129.1"/>
    </source>
</evidence>
<accession>A0AAU9TZI8</accession>
<protein>
    <submittedName>
        <fullName evidence="1">Uncharacterized protein</fullName>
    </submittedName>
</protein>
<comment type="caution">
    <text evidence="1">The sequence shown here is derived from an EMBL/GenBank/DDBJ whole genome shotgun (WGS) entry which is preliminary data.</text>
</comment>
<evidence type="ECO:0000313" key="2">
    <source>
        <dbReference type="Proteomes" id="UP001153954"/>
    </source>
</evidence>
<gene>
    <name evidence="1" type="ORF">EEDITHA_LOCUS7917</name>
</gene>
<proteinExistence type="predicted"/>
<dbReference type="AlphaFoldDB" id="A0AAU9TZI8"/>
<sequence>MSKNRKQLNKRHLVNTCNKYVEEISEYKIKHNNPHLQQEQTKIDLVVNEKQQLQSNDLKSEVARFIEISKYFSNPLQKTASYVCEILLVSYTNLYQIEYKRGGITTQHIPFSNMTLEPVYLKLYKLIPDVEHIKFNNLSLSRCKRIPPGLSFNLGLVFDDLNETLLRNLKLIFVASRATTTPCYQICEINVLLKPQKVKLVTV</sequence>
<organism evidence="1 2">
    <name type="scientific">Euphydryas editha</name>
    <name type="common">Edith's checkerspot</name>
    <dbReference type="NCBI Taxonomy" id="104508"/>
    <lineage>
        <taxon>Eukaryota</taxon>
        <taxon>Metazoa</taxon>
        <taxon>Ecdysozoa</taxon>
        <taxon>Arthropoda</taxon>
        <taxon>Hexapoda</taxon>
        <taxon>Insecta</taxon>
        <taxon>Pterygota</taxon>
        <taxon>Neoptera</taxon>
        <taxon>Endopterygota</taxon>
        <taxon>Lepidoptera</taxon>
        <taxon>Glossata</taxon>
        <taxon>Ditrysia</taxon>
        <taxon>Papilionoidea</taxon>
        <taxon>Nymphalidae</taxon>
        <taxon>Nymphalinae</taxon>
        <taxon>Euphydryas</taxon>
    </lineage>
</organism>